<protein>
    <submittedName>
        <fullName evidence="2">Uncharacterized protein</fullName>
    </submittedName>
</protein>
<evidence type="ECO:0000313" key="3">
    <source>
        <dbReference type="Proteomes" id="UP000734854"/>
    </source>
</evidence>
<feature type="region of interest" description="Disordered" evidence="1">
    <location>
        <begin position="726"/>
        <end position="745"/>
    </location>
</feature>
<feature type="region of interest" description="Disordered" evidence="1">
    <location>
        <begin position="158"/>
        <end position="192"/>
    </location>
</feature>
<feature type="compositionally biased region" description="Polar residues" evidence="1">
    <location>
        <begin position="596"/>
        <end position="606"/>
    </location>
</feature>
<feature type="compositionally biased region" description="Basic and acidic residues" evidence="1">
    <location>
        <begin position="550"/>
        <end position="565"/>
    </location>
</feature>
<comment type="caution">
    <text evidence="2">The sequence shown here is derived from an EMBL/GenBank/DDBJ whole genome shotgun (WGS) entry which is preliminary data.</text>
</comment>
<reference evidence="2 3" key="1">
    <citation type="submission" date="2020-08" db="EMBL/GenBank/DDBJ databases">
        <title>Plant Genome Project.</title>
        <authorList>
            <person name="Zhang R.-G."/>
        </authorList>
    </citation>
    <scope>NUCLEOTIDE SEQUENCE [LARGE SCALE GENOMIC DNA]</scope>
    <source>
        <tissue evidence="2">Rhizome</tissue>
    </source>
</reference>
<dbReference type="AlphaFoldDB" id="A0A8J5KSM4"/>
<feature type="region of interest" description="Disordered" evidence="1">
    <location>
        <begin position="283"/>
        <end position="306"/>
    </location>
</feature>
<gene>
    <name evidence="2" type="ORF">ZIOFF_056061</name>
</gene>
<feature type="compositionally biased region" description="Polar residues" evidence="1">
    <location>
        <begin position="539"/>
        <end position="549"/>
    </location>
</feature>
<dbReference type="Pfam" id="PF05097">
    <property type="entry name" value="DUF688"/>
    <property type="match status" value="1"/>
</dbReference>
<proteinExistence type="predicted"/>
<feature type="region of interest" description="Disordered" evidence="1">
    <location>
        <begin position="682"/>
        <end position="703"/>
    </location>
</feature>
<dbReference type="PANTHER" id="PTHR33671">
    <property type="entry name" value="N-METHYLTRANSFERASE, PUTATIVE (DUF688)-RELATED"/>
    <property type="match status" value="1"/>
</dbReference>
<feature type="region of interest" description="Disordered" evidence="1">
    <location>
        <begin position="539"/>
        <end position="606"/>
    </location>
</feature>
<dbReference type="PANTHER" id="PTHR33671:SF2">
    <property type="entry name" value="N-METHYLTRANSFERASE, PUTATIVE (DUF688)-RELATED"/>
    <property type="match status" value="1"/>
</dbReference>
<feature type="compositionally biased region" description="Polar residues" evidence="1">
    <location>
        <begin position="734"/>
        <end position="745"/>
    </location>
</feature>
<feature type="region of interest" description="Disordered" evidence="1">
    <location>
        <begin position="104"/>
        <end position="126"/>
    </location>
</feature>
<evidence type="ECO:0000313" key="2">
    <source>
        <dbReference type="EMBL" id="KAG6487475.1"/>
    </source>
</evidence>
<keyword evidence="3" id="KW-1185">Reference proteome</keyword>
<dbReference type="InterPro" id="IPR007789">
    <property type="entry name" value="DUF688"/>
</dbReference>
<accession>A0A8J5KSM4</accession>
<feature type="compositionally biased region" description="Basic and acidic residues" evidence="1">
    <location>
        <begin position="693"/>
        <end position="703"/>
    </location>
</feature>
<dbReference type="Proteomes" id="UP000734854">
    <property type="component" value="Unassembled WGS sequence"/>
</dbReference>
<sequence>MLSHTAGSHIWLVAMWMVNSKRKVPLRTLPNHEALRFAFPSSSSRLSNGSVLPFRLAFDVNLRFGLPAKGFGEDGCARVLKNPMEEKKMDLEAPLLSVRRFSAGPSASPTLLPEEEGEARPPPPRRASLPYYKSDLKSGPVRVPGVVPFVWEQTPGLPKNGARSAVDSGGKVMKVPKLPPGRIQNGKGGNSFRDALAPAVKVGSSVRTRKAVTFAPDAGTANSYESSEDVPKIVVDERVEKIEKENKVENADRIEMPVKTENMEEIEVEETVENEERIEKAEKVEKKLEKQPVSASENHNKEDNVEEDAFSDALDTLSRSESFFMNCSVSGISGIPDVAKFSGNFLKDPELRDFMIERFLPAAQAMSSDSPHYTFKKSAAPPRAATKLLERVETSDPAKRPPIPLQKNYAYPEQYAKELEEEDTYDEDGEDEKCYDDTGHFPSKGCGLLPQFCLKSSFCLLNPVPGMKVRGRHLPSARGKSGSPQIKNVYPISLVQVEELSWEAVYGKKLGLEHSPQKEVIGKLSESDTLTADCSSAFGNSVATGGTTPDKNDGHPSTVHERKDSVGILSRESNCSKIDGSDAGEKSSGSYREINHSNQIGSESMSSLLDKTLRVDSGNRPGSSDSKASSFYAVSDTRSMMSSGEIGIDSWSRESIVAGADKKNALQPEVTKVSMPISLFPSKRLNNGNMDVDDNRNRGNDSEPLHLKSGINPLLSLLPPPLPKSPSESWLSRTLPSVSSKNPAPQSLLGIQLQNRKQTVQTPSNDVKQETNIRPSRSRRRQIRFAEFILVVPHPTPLKLLIIEASLVYQYLVATCRLVIPMAGVKVDSRVG</sequence>
<organism evidence="2 3">
    <name type="scientific">Zingiber officinale</name>
    <name type="common">Ginger</name>
    <name type="synonym">Amomum zingiber</name>
    <dbReference type="NCBI Taxonomy" id="94328"/>
    <lineage>
        <taxon>Eukaryota</taxon>
        <taxon>Viridiplantae</taxon>
        <taxon>Streptophyta</taxon>
        <taxon>Embryophyta</taxon>
        <taxon>Tracheophyta</taxon>
        <taxon>Spermatophyta</taxon>
        <taxon>Magnoliopsida</taxon>
        <taxon>Liliopsida</taxon>
        <taxon>Zingiberales</taxon>
        <taxon>Zingiberaceae</taxon>
        <taxon>Zingiber</taxon>
    </lineage>
</organism>
<evidence type="ECO:0000256" key="1">
    <source>
        <dbReference type="SAM" id="MobiDB-lite"/>
    </source>
</evidence>
<name>A0A8J5KSM4_ZINOF</name>
<dbReference type="EMBL" id="JACMSC010000015">
    <property type="protein sequence ID" value="KAG6487475.1"/>
    <property type="molecule type" value="Genomic_DNA"/>
</dbReference>